<evidence type="ECO:0000313" key="2">
    <source>
        <dbReference type="Proteomes" id="UP001062846"/>
    </source>
</evidence>
<protein>
    <submittedName>
        <fullName evidence="1">Uncharacterized protein</fullName>
    </submittedName>
</protein>
<sequence>MFDAVEAVMKPLFREMLVSGTRRPPVTCVIGNGILGFTIDVAKEIGMPVICLRTISPCFLWIIFCLPKLIEAGEIPFKANSSETEGCYLGNGNRHQMLGRCTFCFLREGQGHLFMELFDWYANVLLRFWHAESQSLCICSYIGEDKRLNYLKISSGYFFGTGIYRVDRFGEDLVRDPQKSLPELLCDSSVDGSSSFPLMFENCQK</sequence>
<evidence type="ECO:0000313" key="1">
    <source>
        <dbReference type="EMBL" id="KAI8563972.1"/>
    </source>
</evidence>
<accession>A0ACC0PG20</accession>
<gene>
    <name evidence="1" type="ORF">RHMOL_Rhmol03G0149600</name>
</gene>
<organism evidence="1 2">
    <name type="scientific">Rhododendron molle</name>
    <name type="common">Chinese azalea</name>
    <name type="synonym">Azalea mollis</name>
    <dbReference type="NCBI Taxonomy" id="49168"/>
    <lineage>
        <taxon>Eukaryota</taxon>
        <taxon>Viridiplantae</taxon>
        <taxon>Streptophyta</taxon>
        <taxon>Embryophyta</taxon>
        <taxon>Tracheophyta</taxon>
        <taxon>Spermatophyta</taxon>
        <taxon>Magnoliopsida</taxon>
        <taxon>eudicotyledons</taxon>
        <taxon>Gunneridae</taxon>
        <taxon>Pentapetalae</taxon>
        <taxon>asterids</taxon>
        <taxon>Ericales</taxon>
        <taxon>Ericaceae</taxon>
        <taxon>Ericoideae</taxon>
        <taxon>Rhodoreae</taxon>
        <taxon>Rhododendron</taxon>
    </lineage>
</organism>
<dbReference type="EMBL" id="CM046390">
    <property type="protein sequence ID" value="KAI8563972.1"/>
    <property type="molecule type" value="Genomic_DNA"/>
</dbReference>
<name>A0ACC0PG20_RHOML</name>
<reference evidence="1" key="1">
    <citation type="submission" date="2022-02" db="EMBL/GenBank/DDBJ databases">
        <title>Plant Genome Project.</title>
        <authorList>
            <person name="Zhang R.-G."/>
        </authorList>
    </citation>
    <scope>NUCLEOTIDE SEQUENCE</scope>
    <source>
        <strain evidence="1">AT1</strain>
    </source>
</reference>
<proteinExistence type="predicted"/>
<dbReference type="Proteomes" id="UP001062846">
    <property type="component" value="Chromosome 3"/>
</dbReference>
<keyword evidence="2" id="KW-1185">Reference proteome</keyword>
<comment type="caution">
    <text evidence="1">The sequence shown here is derived from an EMBL/GenBank/DDBJ whole genome shotgun (WGS) entry which is preliminary data.</text>
</comment>